<feature type="domain" description="Gcp-like" evidence="4">
    <location>
        <begin position="9"/>
        <end position="79"/>
    </location>
</feature>
<dbReference type="GO" id="GO:0008233">
    <property type="term" value="F:peptidase activity"/>
    <property type="evidence" value="ECO:0007669"/>
    <property type="project" value="UniProtKB-KW"/>
</dbReference>
<dbReference type="STRING" id="2518989.IMCC3088_395"/>
<dbReference type="GO" id="GO:0002949">
    <property type="term" value="P:tRNA threonylcarbamoyladenosine modification"/>
    <property type="evidence" value="ECO:0007669"/>
    <property type="project" value="InterPro"/>
</dbReference>
<dbReference type="eggNOG" id="COG1214">
    <property type="taxonomic scope" value="Bacteria"/>
</dbReference>
<evidence type="ECO:0000259" key="4">
    <source>
        <dbReference type="Pfam" id="PF00814"/>
    </source>
</evidence>
<evidence type="ECO:0000256" key="2">
    <source>
        <dbReference type="ARBA" id="ARBA00019012"/>
    </source>
</evidence>
<dbReference type="InterPro" id="IPR043129">
    <property type="entry name" value="ATPase_NBD"/>
</dbReference>
<dbReference type="Proteomes" id="UP000005615">
    <property type="component" value="Unassembled WGS sequence"/>
</dbReference>
<evidence type="ECO:0000256" key="1">
    <source>
        <dbReference type="ARBA" id="ARBA00010493"/>
    </source>
</evidence>
<keyword evidence="6" id="KW-1185">Reference proteome</keyword>
<sequence>MRSDPSERNSRDMMALIRTLFENSGGLASTSLDAVGFNRGPGSYTGSRLAASVVQGIAYVKQCPVIEFNTLELLYFSGLQSLVQSGQSPISGAEVLVAVESKVGEYFWTGFIVGQSTHAPQITVGDADALLRSIQGANSVVIMNASMQSHPNLTGIADVIWAEPRVELAFDVAAQRLNQGAVVDALSVEPLYGQDNIGWRTLAQQRAQR</sequence>
<name>F3KZI9_9GAMM</name>
<comment type="caution">
    <text evidence="5">The sequence shown here is derived from an EMBL/GenBank/DDBJ whole genome shotgun (WGS) entry which is preliminary data.</text>
</comment>
<gene>
    <name evidence="5" type="ORF">IMCC3088_395</name>
</gene>
<keyword evidence="5" id="KW-0378">Hydrolase</keyword>
<dbReference type="AlphaFoldDB" id="F3KZI9"/>
<accession>F3KZI9</accession>
<dbReference type="Gene3D" id="3.30.420.40">
    <property type="match status" value="2"/>
</dbReference>
<dbReference type="InterPro" id="IPR022496">
    <property type="entry name" value="T6A_TsaB"/>
</dbReference>
<dbReference type="NCBIfam" id="TIGR03725">
    <property type="entry name" value="T6A_YeaZ"/>
    <property type="match status" value="1"/>
</dbReference>
<proteinExistence type="inferred from homology"/>
<dbReference type="EMBL" id="AEIG01000014">
    <property type="protein sequence ID" value="EGG30418.1"/>
    <property type="molecule type" value="Genomic_DNA"/>
</dbReference>
<comment type="similarity">
    <text evidence="1">Belongs to the KAE1 / TsaD family. TsaB subfamily.</text>
</comment>
<protein>
    <recommendedName>
        <fullName evidence="2">tRNA threonylcarbamoyladenosine biosynthesis protein TsaB</fullName>
    </recommendedName>
    <alternativeName>
        <fullName evidence="3">t(6)A37 threonylcarbamoyladenosine biosynthesis protein TsaB</fullName>
    </alternativeName>
</protein>
<organism evidence="5 6">
    <name type="scientific">Aequoribacter fuscus</name>
    <dbReference type="NCBI Taxonomy" id="2518989"/>
    <lineage>
        <taxon>Bacteria</taxon>
        <taxon>Pseudomonadati</taxon>
        <taxon>Pseudomonadota</taxon>
        <taxon>Gammaproteobacteria</taxon>
        <taxon>Cellvibrionales</taxon>
        <taxon>Halieaceae</taxon>
        <taxon>Aequoribacter</taxon>
    </lineage>
</organism>
<dbReference type="GO" id="GO:0006508">
    <property type="term" value="P:proteolysis"/>
    <property type="evidence" value="ECO:0007669"/>
    <property type="project" value="UniProtKB-KW"/>
</dbReference>
<evidence type="ECO:0000313" key="5">
    <source>
        <dbReference type="EMBL" id="EGG30418.1"/>
    </source>
</evidence>
<reference evidence="5 6" key="1">
    <citation type="journal article" date="2011" name="J. Bacteriol.">
        <title>Genome sequence of strain IMCC3088, a proteorhodopsin-containing marine bacterium belonging to the OM60/NOR5 clade.</title>
        <authorList>
            <person name="Jang Y."/>
            <person name="Oh H.M."/>
            <person name="Kang I."/>
            <person name="Lee K."/>
            <person name="Yang S.J."/>
            <person name="Cho J.C."/>
        </authorList>
    </citation>
    <scope>NUCLEOTIDE SEQUENCE [LARGE SCALE GENOMIC DNA]</scope>
    <source>
        <strain evidence="5 6">IMCC3088</strain>
    </source>
</reference>
<dbReference type="SUPFAM" id="SSF53067">
    <property type="entry name" value="Actin-like ATPase domain"/>
    <property type="match status" value="1"/>
</dbReference>
<evidence type="ECO:0000313" key="6">
    <source>
        <dbReference type="Proteomes" id="UP000005615"/>
    </source>
</evidence>
<dbReference type="InterPro" id="IPR000905">
    <property type="entry name" value="Gcp-like_dom"/>
</dbReference>
<dbReference type="Pfam" id="PF00814">
    <property type="entry name" value="TsaD"/>
    <property type="match status" value="1"/>
</dbReference>
<keyword evidence="5" id="KW-0645">Protease</keyword>
<evidence type="ECO:0000256" key="3">
    <source>
        <dbReference type="ARBA" id="ARBA00032446"/>
    </source>
</evidence>